<feature type="transmembrane region" description="Helical" evidence="24">
    <location>
        <begin position="712"/>
        <end position="734"/>
    </location>
</feature>
<dbReference type="RefSeq" id="XP_067548351.1">
    <property type="nucleotide sequence ID" value="XM_067691921.1"/>
</dbReference>
<dbReference type="GO" id="GO:0006696">
    <property type="term" value="P:ergosterol biosynthetic process"/>
    <property type="evidence" value="ECO:0007669"/>
    <property type="project" value="UniProtKB-ARBA"/>
</dbReference>
<keyword evidence="12" id="KW-0756">Sterol biosynthesis</keyword>
<feature type="transmembrane region" description="Helical" evidence="24">
    <location>
        <begin position="799"/>
        <end position="819"/>
    </location>
</feature>
<comment type="pathway">
    <text evidence="19">Steroid biosynthesis; zymosterol biosynthesis; zymosterol from lanosterol: step 2/6.</text>
</comment>
<feature type="transmembrane region" description="Helical" evidence="24">
    <location>
        <begin position="839"/>
        <end position="860"/>
    </location>
</feature>
<dbReference type="NCBIfam" id="TIGR00094">
    <property type="entry name" value="tRNA_TruD_broad"/>
    <property type="match status" value="1"/>
</dbReference>
<protein>
    <recommendedName>
        <fullName evidence="20">Delta(14)-sterol reductase ERG24</fullName>
        <ecNumber evidence="4">1.3.1.70</ecNumber>
    </recommendedName>
    <alternativeName>
        <fullName evidence="22">C-14 sterol reductase ERG24</fullName>
    </alternativeName>
    <alternativeName>
        <fullName evidence="21">Sterol C14-reductase ERG24</fullName>
    </alternativeName>
</protein>
<dbReference type="Pfam" id="PF01222">
    <property type="entry name" value="ERG4_ERG24"/>
    <property type="match status" value="1"/>
</dbReference>
<dbReference type="GO" id="GO:0016020">
    <property type="term" value="C:membrane"/>
    <property type="evidence" value="ECO:0007669"/>
    <property type="project" value="UniProtKB-SubCell"/>
</dbReference>
<feature type="transmembrane region" description="Helical" evidence="24">
    <location>
        <begin position="973"/>
        <end position="991"/>
    </location>
</feature>
<dbReference type="Proteomes" id="UP000669133">
    <property type="component" value="Unassembled WGS sequence"/>
</dbReference>
<feature type="coiled-coil region" evidence="23">
    <location>
        <begin position="84"/>
        <end position="118"/>
    </location>
</feature>
<feature type="domain" description="TRUD" evidence="25">
    <location>
        <begin position="357"/>
        <end position="599"/>
    </location>
</feature>
<evidence type="ECO:0000256" key="6">
    <source>
        <dbReference type="ARBA" id="ARBA00022692"/>
    </source>
</evidence>
<keyword evidence="11" id="KW-0560">Oxidoreductase</keyword>
<dbReference type="EMBL" id="JAEOAQ010000003">
    <property type="protein sequence ID" value="KAG5419235.1"/>
    <property type="molecule type" value="Genomic_DNA"/>
</dbReference>
<dbReference type="InterPro" id="IPR018083">
    <property type="entry name" value="Sterol_reductase_CS"/>
</dbReference>
<sequence>MAEQIKRTVSYEDIPGIKKLKPTLIPALTEEAVGILKFINPNSVGFQGSLKTLHSDFQVNEIEPSGNVVHLTDLGIDMGKSKKEKKLEQKAKEAEEFAGKTEEEIAAIKAERAKAQENEPKYQLSEEDKTELLGYITEEELNQIEQLFHTGNHMETKTTIDDKEKRGKLHQLLRKAFQGKLESTTSAQNTFKIVIGKNRGNNRRGGDVNVMDSMHHVDENGVINYGLGPFKPYLHFAVFKQNRDTMDVAHNIAKMLRISPKTINYAGTKDRRGVTCQKFCIHRGKVLRVSALNKMKNSNFRLGSFTYEDYPLKLGDLAGNEFTITLRDVKPAVADEGSDADLRTIVARCFESLDKHGFINYFGMQRFGSFSVPTHQLGIALLQEDWEKCVELLLSEQEVCAPATLEMRQIWKEKRDAKEASKVLPRHFVAENCILKVLSNEPQDAEKKYKPHSYLKSLLAIPKNLRMMYVHAYQSYVWNLVASKRLELFGLEVQEGDLVYDEQANGATTVDDDGFEEDVAVTNTVAVKALTKEDIDSGKYSIFDVVLPSPGFKVQYPTNEKLKQVYVDTMAKDSLDPFNLMRKNKEFSLTGAYRTLLSKPKDLSYEIIEYKVDGKPLVRTDLEILEMSKNEDDIKNKESILSERIIKYDDESTTVSKFAVVLKMKLDVSASSYKDSSNYHNLKEAHGNTVYTTMSTLNPVTIHREFNGLPGALGITFGLPFVIFFFALVTNQYYSLQGINLQLEKVLNQTPLTQSEWIELCFDKQVWSAYLAWFFGLVILDQILPGTMMQGTKLRDGTYLKYCINGVSMSGTLFAILIARCLQVDDFSLPELQFIYNHQLKLTVTCIIFSFLLAVFVYVYSFVSLTKPNGVGTKERVLSVNGNTGNVIYDWFIGRELNPRIGNWDIKLFCELRPGMLLWFLINLSCAHEQYHRLGHVTDSLILVTLLQTFYIFDGVLNETGLLTMIDITTDGFGFMLSFGDLAWVPWSYTLQTRYLSIPGNEVILGWYKFAAIIVLHFVGFYIFRASNLQKSNFKNGKLPHMKHIKTSTGSKLLIEGWWGLSQHINYLGDWLVGWSWCLPTGFQTPLTYFYVIYFASLLIHRQVRDDMKCQAKYGKDWEKYKQLVPYKIIPYVY</sequence>
<dbReference type="OrthoDB" id="10262235at2759"/>
<dbReference type="SUPFAM" id="SSF55120">
    <property type="entry name" value="Pseudouridine synthase"/>
    <property type="match status" value="1"/>
</dbReference>
<evidence type="ECO:0000256" key="10">
    <source>
        <dbReference type="ARBA" id="ARBA00022989"/>
    </source>
</evidence>
<keyword evidence="15" id="KW-1207">Sterol metabolism</keyword>
<comment type="similarity">
    <text evidence="3">Belongs to the pseudouridine synthase TruD family.</text>
</comment>
<evidence type="ECO:0000259" key="25">
    <source>
        <dbReference type="PROSITE" id="PS50984"/>
    </source>
</evidence>
<evidence type="ECO:0000256" key="13">
    <source>
        <dbReference type="ARBA" id="ARBA00023098"/>
    </source>
</evidence>
<keyword evidence="23" id="KW-0175">Coiled coil</keyword>
<dbReference type="InterPro" id="IPR001656">
    <property type="entry name" value="PsdUridine_synth_TruD"/>
</dbReference>
<comment type="caution">
    <text evidence="26">The sequence shown here is derived from an EMBL/GenBank/DDBJ whole genome shotgun (WGS) entry which is preliminary data.</text>
</comment>
<dbReference type="Gene3D" id="3.30.2350.20">
    <property type="entry name" value="TruD, catalytic domain"/>
    <property type="match status" value="2"/>
</dbReference>
<dbReference type="InterPro" id="IPR020119">
    <property type="entry name" value="PsdUridine_synth_TruD_CS"/>
</dbReference>
<evidence type="ECO:0000256" key="9">
    <source>
        <dbReference type="ARBA" id="ARBA00022955"/>
    </source>
</evidence>
<evidence type="ECO:0000256" key="20">
    <source>
        <dbReference type="ARBA" id="ARBA00074394"/>
    </source>
</evidence>
<dbReference type="PROSITE" id="PS01017">
    <property type="entry name" value="STEROL_REDUCT_1"/>
    <property type="match status" value="1"/>
</dbReference>
<evidence type="ECO:0000256" key="17">
    <source>
        <dbReference type="ARBA" id="ARBA00023235"/>
    </source>
</evidence>
<proteinExistence type="inferred from homology"/>
<dbReference type="GO" id="GO:0008033">
    <property type="term" value="P:tRNA processing"/>
    <property type="evidence" value="ECO:0007669"/>
    <property type="project" value="UniProtKB-KW"/>
</dbReference>
<dbReference type="PANTHER" id="PTHR13326:SF21">
    <property type="entry name" value="PSEUDOURIDYLATE SYNTHASE PUS7L"/>
    <property type="match status" value="1"/>
</dbReference>
<evidence type="ECO:0000256" key="12">
    <source>
        <dbReference type="ARBA" id="ARBA00023011"/>
    </source>
</evidence>
<dbReference type="PROSITE" id="PS01018">
    <property type="entry name" value="STEROL_REDUCT_2"/>
    <property type="match status" value="1"/>
</dbReference>
<evidence type="ECO:0000256" key="1">
    <source>
        <dbReference type="ARBA" id="ARBA00004141"/>
    </source>
</evidence>
<dbReference type="GeneID" id="93651631"/>
<dbReference type="InterPro" id="IPR020103">
    <property type="entry name" value="PsdUridine_synth_cat_dom_sf"/>
</dbReference>
<keyword evidence="7" id="KW-0819">tRNA processing</keyword>
<dbReference type="PROSITE" id="PS01268">
    <property type="entry name" value="UPF0024"/>
    <property type="match status" value="1"/>
</dbReference>
<keyword evidence="9" id="KW-0752">Steroid biosynthesis</keyword>
<dbReference type="Gene3D" id="1.20.120.1630">
    <property type="match status" value="1"/>
</dbReference>
<evidence type="ECO:0000256" key="8">
    <source>
        <dbReference type="ARBA" id="ARBA00022857"/>
    </source>
</evidence>
<evidence type="ECO:0000256" key="18">
    <source>
        <dbReference type="ARBA" id="ARBA00052254"/>
    </source>
</evidence>
<evidence type="ECO:0000256" key="14">
    <source>
        <dbReference type="ARBA" id="ARBA00023136"/>
    </source>
</evidence>
<evidence type="ECO:0000256" key="19">
    <source>
        <dbReference type="ARBA" id="ARBA00060638"/>
    </source>
</evidence>
<evidence type="ECO:0000313" key="27">
    <source>
        <dbReference type="Proteomes" id="UP000669133"/>
    </source>
</evidence>
<dbReference type="Pfam" id="PF01142">
    <property type="entry name" value="TruD"/>
    <property type="match status" value="1"/>
</dbReference>
<dbReference type="PROSITE" id="PS50984">
    <property type="entry name" value="TRUD"/>
    <property type="match status" value="1"/>
</dbReference>
<keyword evidence="13" id="KW-0443">Lipid metabolism</keyword>
<evidence type="ECO:0000256" key="5">
    <source>
        <dbReference type="ARBA" id="ARBA00022516"/>
    </source>
</evidence>
<dbReference type="InterPro" id="IPR001171">
    <property type="entry name" value="ERG24_DHCR-like"/>
</dbReference>
<evidence type="ECO:0000256" key="3">
    <source>
        <dbReference type="ARBA" id="ARBA00007953"/>
    </source>
</evidence>
<feature type="transmembrane region" description="Helical" evidence="24">
    <location>
        <begin position="1081"/>
        <end position="1100"/>
    </location>
</feature>
<evidence type="ECO:0000256" key="21">
    <source>
        <dbReference type="ARBA" id="ARBA00077841"/>
    </source>
</evidence>
<evidence type="ECO:0000256" key="23">
    <source>
        <dbReference type="SAM" id="Coils"/>
    </source>
</evidence>
<evidence type="ECO:0000256" key="7">
    <source>
        <dbReference type="ARBA" id="ARBA00022694"/>
    </source>
</evidence>
<accession>A0A8H7ZGT8</accession>
<feature type="transmembrane region" description="Helical" evidence="24">
    <location>
        <begin position="1003"/>
        <end position="1024"/>
    </location>
</feature>
<feature type="transmembrane region" description="Helical" evidence="24">
    <location>
        <begin position="934"/>
        <end position="953"/>
    </location>
</feature>
<evidence type="ECO:0000313" key="26">
    <source>
        <dbReference type="EMBL" id="KAG5419235.1"/>
    </source>
</evidence>
<keyword evidence="6 24" id="KW-0812">Transmembrane</keyword>
<dbReference type="GO" id="GO:0003723">
    <property type="term" value="F:RNA binding"/>
    <property type="evidence" value="ECO:0007669"/>
    <property type="project" value="InterPro"/>
</dbReference>
<dbReference type="GO" id="GO:0009982">
    <property type="term" value="F:pseudouridine synthase activity"/>
    <property type="evidence" value="ECO:0007669"/>
    <property type="project" value="InterPro"/>
</dbReference>
<comment type="subcellular location">
    <subcellularLocation>
        <location evidence="1">Membrane</location>
        <topology evidence="1">Multi-pass membrane protein</topology>
    </subcellularLocation>
</comment>
<reference evidence="26 27" key="1">
    <citation type="submission" date="2020-12" db="EMBL/GenBank/DDBJ databases">
        <title>Effect of drift, selection, and recombination on the evolution of hybrid genomes in Candida yeast pathogens.</title>
        <authorList>
            <person name="Mixao V."/>
            <person name="Ksiezopolska E."/>
            <person name="Saus E."/>
            <person name="Boekhout T."/>
            <person name="Gacser A."/>
            <person name="Gabaldon T."/>
        </authorList>
    </citation>
    <scope>NUCLEOTIDE SEQUENCE [LARGE SCALE GENOMIC DNA]</scope>
    <source>
        <strain evidence="26 27">BP57</strain>
    </source>
</reference>
<comment type="catalytic activity">
    <reaction evidence="18">
        <text>4,4-dimethyl-5alpha-cholesta-8,24-dien-3beta-ol + NADP(+) = 4,4-dimethyl-5alpha-cholesta-8,14,24-trien-3beta-ol + NADPH + H(+)</text>
        <dbReference type="Rhea" id="RHEA:18561"/>
        <dbReference type="ChEBI" id="CHEBI:15378"/>
        <dbReference type="ChEBI" id="CHEBI:17813"/>
        <dbReference type="ChEBI" id="CHEBI:18364"/>
        <dbReference type="ChEBI" id="CHEBI:57783"/>
        <dbReference type="ChEBI" id="CHEBI:58349"/>
        <dbReference type="EC" id="1.3.1.70"/>
    </reaction>
    <physiologicalReaction direction="right-to-left" evidence="18">
        <dbReference type="Rhea" id="RHEA:18563"/>
    </physiologicalReaction>
</comment>
<dbReference type="GO" id="GO:0001522">
    <property type="term" value="P:pseudouridine synthesis"/>
    <property type="evidence" value="ECO:0007669"/>
    <property type="project" value="InterPro"/>
</dbReference>
<gene>
    <name evidence="26" type="ORF">I9W82_003002</name>
</gene>
<dbReference type="GO" id="GO:0005634">
    <property type="term" value="C:nucleus"/>
    <property type="evidence" value="ECO:0007669"/>
    <property type="project" value="TreeGrafter"/>
</dbReference>
<evidence type="ECO:0000256" key="24">
    <source>
        <dbReference type="SAM" id="Phobius"/>
    </source>
</evidence>
<evidence type="ECO:0000256" key="22">
    <source>
        <dbReference type="ARBA" id="ARBA00083315"/>
    </source>
</evidence>
<keyword evidence="8" id="KW-0521">NADP</keyword>
<evidence type="ECO:0000256" key="15">
    <source>
        <dbReference type="ARBA" id="ARBA00023166"/>
    </source>
</evidence>
<dbReference type="InterPro" id="IPR011760">
    <property type="entry name" value="PsdUridine_synth_TruD_insert"/>
</dbReference>
<dbReference type="PANTHER" id="PTHR13326">
    <property type="entry name" value="TRNA PSEUDOURIDINE SYNTHASE D"/>
    <property type="match status" value="1"/>
</dbReference>
<evidence type="ECO:0000256" key="2">
    <source>
        <dbReference type="ARBA" id="ARBA00005402"/>
    </source>
</evidence>
<dbReference type="AlphaFoldDB" id="A0A8H7ZGT8"/>
<keyword evidence="27" id="KW-1185">Reference proteome</keyword>
<name>A0A8H7ZGT8_9ASCO</name>
<keyword evidence="17" id="KW-0413">Isomerase</keyword>
<keyword evidence="5" id="KW-0444">Lipid biosynthesis</keyword>
<dbReference type="GO" id="GO:0050613">
    <property type="term" value="F:Delta14-sterol reductase activity"/>
    <property type="evidence" value="ECO:0007669"/>
    <property type="project" value="UniProtKB-EC"/>
</dbReference>
<dbReference type="EC" id="1.3.1.70" evidence="4"/>
<evidence type="ECO:0000256" key="4">
    <source>
        <dbReference type="ARBA" id="ARBA00012413"/>
    </source>
</evidence>
<organism evidence="26 27">
    <name type="scientific">Candida metapsilosis</name>
    <dbReference type="NCBI Taxonomy" id="273372"/>
    <lineage>
        <taxon>Eukaryota</taxon>
        <taxon>Fungi</taxon>
        <taxon>Dikarya</taxon>
        <taxon>Ascomycota</taxon>
        <taxon>Saccharomycotina</taxon>
        <taxon>Pichiomycetes</taxon>
        <taxon>Debaryomycetaceae</taxon>
        <taxon>Candida/Lodderomyces clade</taxon>
        <taxon>Candida</taxon>
    </lineage>
</organism>
<comment type="similarity">
    <text evidence="2">Belongs to the ERG4/ERG24 family.</text>
</comment>
<keyword evidence="16" id="KW-0753">Steroid metabolism</keyword>
<evidence type="ECO:0000256" key="16">
    <source>
        <dbReference type="ARBA" id="ARBA00023221"/>
    </source>
</evidence>
<keyword evidence="10 24" id="KW-1133">Transmembrane helix</keyword>
<dbReference type="InterPro" id="IPR042214">
    <property type="entry name" value="TruD_catalytic"/>
</dbReference>
<dbReference type="CDD" id="cd02576">
    <property type="entry name" value="PseudoU_synth_ScPUS7"/>
    <property type="match status" value="1"/>
</dbReference>
<evidence type="ECO:0000256" key="11">
    <source>
        <dbReference type="ARBA" id="ARBA00023002"/>
    </source>
</evidence>
<keyword evidence="14 24" id="KW-0472">Membrane</keyword>
<dbReference type="FunFam" id="1.20.120.1630:FF:000009">
    <property type="entry name" value="C-14 sterol reductase"/>
    <property type="match status" value="1"/>
</dbReference>